<keyword evidence="6" id="KW-0121">Carboxypeptidase</keyword>
<evidence type="ECO:0000256" key="1">
    <source>
        <dbReference type="ARBA" id="ARBA00001947"/>
    </source>
</evidence>
<evidence type="ECO:0000313" key="7">
    <source>
        <dbReference type="Proteomes" id="UP000005234"/>
    </source>
</evidence>
<dbReference type="PANTHER" id="PTHR11705">
    <property type="entry name" value="PROTEASE FAMILY M14 CARBOXYPEPTIDASE A,B"/>
    <property type="match status" value="1"/>
</dbReference>
<keyword evidence="6" id="KW-0645">Protease</keyword>
<dbReference type="Pfam" id="PF00246">
    <property type="entry name" value="Peptidase_M14"/>
    <property type="match status" value="1"/>
</dbReference>
<reference evidence="6" key="1">
    <citation type="submission" date="2012-02" db="EMBL/GenBank/DDBJ databases">
        <title>The complete genome of Frateuria aurantia DSM 6220.</title>
        <authorList>
            <consortium name="US DOE Joint Genome Institute (JGI-PGF)"/>
            <person name="Lucas S."/>
            <person name="Copeland A."/>
            <person name="Lapidus A."/>
            <person name="Glavina del Rio T."/>
            <person name="Dalin E."/>
            <person name="Tice H."/>
            <person name="Bruce D."/>
            <person name="Goodwin L."/>
            <person name="Pitluck S."/>
            <person name="Peters L."/>
            <person name="Ovchinnikova G."/>
            <person name="Teshima H."/>
            <person name="Kyrpides N."/>
            <person name="Mavromatis K."/>
            <person name="Ivanova N."/>
            <person name="Brettin T."/>
            <person name="Detter J.C."/>
            <person name="Han C."/>
            <person name="Larimer F."/>
            <person name="Land M."/>
            <person name="Hauser L."/>
            <person name="Markowitz V."/>
            <person name="Cheng J.-F."/>
            <person name="Hugenholtz P."/>
            <person name="Woyke T."/>
            <person name="Wu D."/>
            <person name="Brambilla E."/>
            <person name="Klenk H.-P."/>
            <person name="Eisen J.A."/>
        </authorList>
    </citation>
    <scope>NUCLEOTIDE SEQUENCE</scope>
    <source>
        <strain evidence="6">DSM 6220</strain>
    </source>
</reference>
<evidence type="ECO:0000259" key="5">
    <source>
        <dbReference type="PROSITE" id="PS52035"/>
    </source>
</evidence>
<dbReference type="Gene3D" id="3.40.630.10">
    <property type="entry name" value="Zn peptidases"/>
    <property type="match status" value="1"/>
</dbReference>
<keyword evidence="6" id="KW-0378">Hydrolase</keyword>
<feature type="domain" description="Peptidase M14" evidence="5">
    <location>
        <begin position="41"/>
        <end position="303"/>
    </location>
</feature>
<feature type="active site" description="Proton donor/acceptor" evidence="3">
    <location>
        <position position="275"/>
    </location>
</feature>
<dbReference type="HOGENOM" id="CLU_032905_0_0_6"/>
<accession>H8L6Q7</accession>
<evidence type="ECO:0000313" key="6">
    <source>
        <dbReference type="EMBL" id="AFC86873.1"/>
    </source>
</evidence>
<evidence type="ECO:0000256" key="4">
    <source>
        <dbReference type="SAM" id="SignalP"/>
    </source>
</evidence>
<dbReference type="AlphaFoldDB" id="H8L6Q7"/>
<dbReference type="GO" id="GO:0008270">
    <property type="term" value="F:zinc ion binding"/>
    <property type="evidence" value="ECO:0007669"/>
    <property type="project" value="InterPro"/>
</dbReference>
<keyword evidence="4" id="KW-0732">Signal</keyword>
<comment type="similarity">
    <text evidence="2 3">Belongs to the peptidase M14 family.</text>
</comment>
<proteinExistence type="inferred from homology"/>
<dbReference type="PANTHER" id="PTHR11705:SF145">
    <property type="entry name" value="PEPTIDASE M14 CARBOXYPEPTIDASE A DOMAIN-CONTAINING PROTEIN"/>
    <property type="match status" value="1"/>
</dbReference>
<dbReference type="InterPro" id="IPR000834">
    <property type="entry name" value="Peptidase_M14"/>
</dbReference>
<dbReference type="GO" id="GO:0006508">
    <property type="term" value="P:proteolysis"/>
    <property type="evidence" value="ECO:0007669"/>
    <property type="project" value="InterPro"/>
</dbReference>
<evidence type="ECO:0000256" key="2">
    <source>
        <dbReference type="ARBA" id="ARBA00005988"/>
    </source>
</evidence>
<sequence length="615" mass="69105">MRPKHLHCQLRGLAILAFACLSLHASEPDHWITPAEASHFQTTPDPETSLAYLRRLAQAAPQRLQLETIGRSPEGRPMVVAIASRDGVFDPETARARHLPVVLIQGGIHPGEIEGADAGLMLLRDFALQGRQRHLADHLVLVYLPVFSVDGLANSSPWHRINQNGPQTQGFRGQSQYLNLNRDYIKADAPEMRDWLRLWNHWRPDEFVDIHTTDGADYPYDLTWYTEDPHKLDPAVDQWQQTLMHQLLPAYQADGHLASPYLEFRDGRDPSKGIENFGSGPRFSTGYAALQNRPGLLVETHMLKPYGVRVKAVYDLVAELLGQINRHPEALLAATTRADADTVATSDQTDHPIPLTFKLDPVPTRHEFRAYAWTLSASAISGQSWIHYDRSRQRTLSIPDWNRLLPDISVTEPAAYVIPAPWTVIIDRIKAHGLRYQKLPQATTLTAQSYQLSDPVWASHPFEGHLMLTRFAQSRQPRTVRLPPGSIVVPMNQRAARVAMALLEPQAPDSLLHWGYLNAIFEAKEYGEPRVLEQLAQDMLIKDPDMKAAFDHKLASDPAFAADPQARLQYFFDRSPWHAAQGVGAYPVLRLDAAELARLQAQPQPATEPRSSGHT</sequence>
<dbReference type="OrthoDB" id="9767214at2"/>
<feature type="chain" id="PRO_5003614310" evidence="4">
    <location>
        <begin position="26"/>
        <end position="615"/>
    </location>
</feature>
<dbReference type="PROSITE" id="PS52035">
    <property type="entry name" value="PEPTIDASE_M14"/>
    <property type="match status" value="1"/>
</dbReference>
<evidence type="ECO:0000256" key="3">
    <source>
        <dbReference type="PROSITE-ProRule" id="PRU01379"/>
    </source>
</evidence>
<organism evidence="6 7">
    <name type="scientific">Frateuria aurantia (strain ATCC 33424 / DSM 6220 / KCTC 2777 / LMG 1558 / NBRC 3245 / NCIMB 13370)</name>
    <name type="common">Acetobacter aurantius</name>
    <dbReference type="NCBI Taxonomy" id="767434"/>
    <lineage>
        <taxon>Bacteria</taxon>
        <taxon>Pseudomonadati</taxon>
        <taxon>Pseudomonadota</taxon>
        <taxon>Gammaproteobacteria</taxon>
        <taxon>Lysobacterales</taxon>
        <taxon>Rhodanobacteraceae</taxon>
        <taxon>Frateuria</taxon>
    </lineage>
</organism>
<feature type="signal peptide" evidence="4">
    <location>
        <begin position="1"/>
        <end position="25"/>
    </location>
</feature>
<dbReference type="GO" id="GO:0005615">
    <property type="term" value="C:extracellular space"/>
    <property type="evidence" value="ECO:0007669"/>
    <property type="project" value="TreeGrafter"/>
</dbReference>
<dbReference type="Proteomes" id="UP000005234">
    <property type="component" value="Chromosome"/>
</dbReference>
<dbReference type="eggNOG" id="COG2866">
    <property type="taxonomic scope" value="Bacteria"/>
</dbReference>
<dbReference type="RefSeq" id="WP_014403876.1">
    <property type="nucleotide sequence ID" value="NC_017033.1"/>
</dbReference>
<dbReference type="STRING" id="767434.Fraau_2514"/>
<name>H8L6Q7_FRAAD</name>
<protein>
    <submittedName>
        <fullName evidence="6">Putative carboxypeptidase</fullName>
    </submittedName>
</protein>
<gene>
    <name evidence="6" type="ordered locus">Fraau_2514</name>
</gene>
<keyword evidence="7" id="KW-1185">Reference proteome</keyword>
<comment type="cofactor">
    <cofactor evidence="1">
        <name>Zn(2+)</name>
        <dbReference type="ChEBI" id="CHEBI:29105"/>
    </cofactor>
</comment>
<dbReference type="CDD" id="cd06241">
    <property type="entry name" value="M14-like"/>
    <property type="match status" value="1"/>
</dbReference>
<dbReference type="EMBL" id="CP003350">
    <property type="protein sequence ID" value="AFC86873.1"/>
    <property type="molecule type" value="Genomic_DNA"/>
</dbReference>
<dbReference type="GO" id="GO:0004181">
    <property type="term" value="F:metallocarboxypeptidase activity"/>
    <property type="evidence" value="ECO:0007669"/>
    <property type="project" value="InterPro"/>
</dbReference>
<dbReference type="KEGG" id="fau:Fraau_2514"/>
<dbReference type="SUPFAM" id="SSF53187">
    <property type="entry name" value="Zn-dependent exopeptidases"/>
    <property type="match status" value="1"/>
</dbReference>